<dbReference type="AlphaFoldDB" id="A0A1G1XNE6"/>
<name>A0A1G1XNE6_9BACT</name>
<organism evidence="2 3">
    <name type="scientific">Candidatus Buchananbacteria bacterium RBG_13_36_9</name>
    <dbReference type="NCBI Taxonomy" id="1797530"/>
    <lineage>
        <taxon>Bacteria</taxon>
        <taxon>Candidatus Buchananiibacteriota</taxon>
    </lineage>
</organism>
<feature type="transmembrane region" description="Helical" evidence="1">
    <location>
        <begin position="6"/>
        <end position="27"/>
    </location>
</feature>
<accession>A0A1G1XNE6</accession>
<dbReference type="EMBL" id="MHHZ01000018">
    <property type="protein sequence ID" value="OGY41471.1"/>
    <property type="molecule type" value="Genomic_DNA"/>
</dbReference>
<protein>
    <submittedName>
        <fullName evidence="2">Uncharacterized protein</fullName>
    </submittedName>
</protein>
<evidence type="ECO:0000313" key="2">
    <source>
        <dbReference type="EMBL" id="OGY41471.1"/>
    </source>
</evidence>
<gene>
    <name evidence="2" type="ORF">A2Y82_01035</name>
</gene>
<sequence length="90" mass="10161">MKKTILVIVISILVIIALAIIFSIFFVPIQKIRYSQCVLLQNIKTGRVDCYGCANDICKDAETDWVLYQKTDIGILYACFSDEKGCHLAQ</sequence>
<reference evidence="2 3" key="1">
    <citation type="journal article" date="2016" name="Nat. Commun.">
        <title>Thousands of microbial genomes shed light on interconnected biogeochemical processes in an aquifer system.</title>
        <authorList>
            <person name="Anantharaman K."/>
            <person name="Brown C.T."/>
            <person name="Hug L.A."/>
            <person name="Sharon I."/>
            <person name="Castelle C.J."/>
            <person name="Probst A.J."/>
            <person name="Thomas B.C."/>
            <person name="Singh A."/>
            <person name="Wilkins M.J."/>
            <person name="Karaoz U."/>
            <person name="Brodie E.L."/>
            <person name="Williams K.H."/>
            <person name="Hubbard S.S."/>
            <person name="Banfield J.F."/>
        </authorList>
    </citation>
    <scope>NUCLEOTIDE SEQUENCE [LARGE SCALE GENOMIC DNA]</scope>
</reference>
<evidence type="ECO:0000256" key="1">
    <source>
        <dbReference type="SAM" id="Phobius"/>
    </source>
</evidence>
<keyword evidence="1" id="KW-0472">Membrane</keyword>
<comment type="caution">
    <text evidence="2">The sequence shown here is derived from an EMBL/GenBank/DDBJ whole genome shotgun (WGS) entry which is preliminary data.</text>
</comment>
<dbReference type="Proteomes" id="UP000176498">
    <property type="component" value="Unassembled WGS sequence"/>
</dbReference>
<proteinExistence type="predicted"/>
<evidence type="ECO:0000313" key="3">
    <source>
        <dbReference type="Proteomes" id="UP000176498"/>
    </source>
</evidence>
<keyword evidence="1" id="KW-0812">Transmembrane</keyword>
<keyword evidence="1" id="KW-1133">Transmembrane helix</keyword>